<proteinExistence type="predicted"/>
<gene>
    <name evidence="2" type="ORF">LCR_08395</name>
</gene>
<dbReference type="Proteomes" id="UP000078435">
    <property type="component" value="Unassembled WGS sequence"/>
</dbReference>
<dbReference type="InterPro" id="IPR036411">
    <property type="entry name" value="TorD-like_sf"/>
</dbReference>
<evidence type="ECO:0000313" key="2">
    <source>
        <dbReference type="EMBL" id="KXU81710.1"/>
    </source>
</evidence>
<sequence>MYQQQDDNQSTLPMTDAITPLESNSAELYALLASLWRAAPKGEQLQWLRDLEPVPGPFARGLGLVQLAASSHDEGTLAEEYQDLFIGIGRGEIVPFASWYLTGSLMELPLAVLRADLQSLGFERQSGVCEPEDHLAALCEVMAVLVSEQHPERNRFYERHLAPWVIKCCHDQQKAKGGCFYRAVGLLAEDFFKLENELRLPFGARVVTRP</sequence>
<dbReference type="Gene3D" id="1.10.3480.10">
    <property type="entry name" value="TorD-like"/>
    <property type="match status" value="1"/>
</dbReference>
<name>A0A175VMF3_AEREN</name>
<dbReference type="STRING" id="29489.VL01_08845"/>
<dbReference type="PANTHER" id="PTHR34227">
    <property type="entry name" value="CHAPERONE PROTEIN YCDY"/>
    <property type="match status" value="1"/>
</dbReference>
<comment type="caution">
    <text evidence="2">The sequence shown here is derived from an EMBL/GenBank/DDBJ whole genome shotgun (WGS) entry which is preliminary data.</text>
</comment>
<protein>
    <submittedName>
        <fullName evidence="2">TorD family cytoplasmic chaperone</fullName>
    </submittedName>
</protein>
<dbReference type="SUPFAM" id="SSF89155">
    <property type="entry name" value="TorD-like"/>
    <property type="match status" value="1"/>
</dbReference>
<evidence type="ECO:0000313" key="3">
    <source>
        <dbReference type="Proteomes" id="UP000078435"/>
    </source>
</evidence>
<dbReference type="Pfam" id="PF02613">
    <property type="entry name" value="Nitrate_red_del"/>
    <property type="match status" value="1"/>
</dbReference>
<dbReference type="InterPro" id="IPR050289">
    <property type="entry name" value="TorD/DmsD_chaperones"/>
</dbReference>
<dbReference type="AlphaFoldDB" id="A0A175VMF3"/>
<dbReference type="EMBL" id="JMGO02000002">
    <property type="protein sequence ID" value="KXU81710.1"/>
    <property type="molecule type" value="Genomic_DNA"/>
</dbReference>
<organism evidence="2 3">
    <name type="scientific">Aeromonas enteropelogenes</name>
    <name type="common">Aeromonas trota</name>
    <dbReference type="NCBI Taxonomy" id="29489"/>
    <lineage>
        <taxon>Bacteria</taxon>
        <taxon>Pseudomonadati</taxon>
        <taxon>Pseudomonadota</taxon>
        <taxon>Gammaproteobacteria</taxon>
        <taxon>Aeromonadales</taxon>
        <taxon>Aeromonadaceae</taxon>
        <taxon>Aeromonas</taxon>
    </lineage>
</organism>
<dbReference type="OrthoDB" id="8526323at2"/>
<dbReference type="InterPro" id="IPR020945">
    <property type="entry name" value="DMSO/NO3_reduct_chaperone"/>
</dbReference>
<evidence type="ECO:0000256" key="1">
    <source>
        <dbReference type="ARBA" id="ARBA00023186"/>
    </source>
</evidence>
<reference evidence="2 3" key="1">
    <citation type="submission" date="2016-02" db="EMBL/GenBank/DDBJ databases">
        <title>Draft genome sequence of Aeromonas trota strain 1999lcr isolated from cerebrospinal fluid (CSF).</title>
        <authorList>
            <person name="Dallagassa C.B."/>
            <person name="Prediger K.C."/>
            <person name="Weiss V.A."/>
            <person name="Assis F.E."/>
            <person name="Baura V."/>
            <person name="Cruz L.M."/>
            <person name="Souza E.M."/>
            <person name="Pedrosa F.O."/>
            <person name="Fadel-Picheth C.M."/>
        </authorList>
    </citation>
    <scope>NUCLEOTIDE SEQUENCE [LARGE SCALE GENOMIC DNA]</scope>
    <source>
        <strain evidence="2 3">1999lcr</strain>
    </source>
</reference>
<dbReference type="PANTHER" id="PTHR34227:SF1">
    <property type="entry name" value="DIMETHYL SULFOXIDE REDUCTASE CHAPERONE-RELATED"/>
    <property type="match status" value="1"/>
</dbReference>
<keyword evidence="1" id="KW-0143">Chaperone</keyword>
<accession>A0A175VMF3</accession>
<dbReference type="RefSeq" id="WP_061475580.1">
    <property type="nucleotide sequence ID" value="NZ_JMGO02000002.1"/>
</dbReference>